<feature type="non-terminal residue" evidence="2">
    <location>
        <position position="65"/>
    </location>
</feature>
<accession>A0A0C9WVK5</accession>
<proteinExistence type="predicted"/>
<dbReference type="OrthoDB" id="3107591at2759"/>
<name>A0A0C9WVK5_9AGAR</name>
<sequence>PPRPTPNPLVGPIITANRSCCFLHSLKYLTRSTSFPHAGRTFIGINFSLHCLVASLAAFVNSLMR</sequence>
<dbReference type="Proteomes" id="UP000054477">
    <property type="component" value="Unassembled WGS sequence"/>
</dbReference>
<dbReference type="AlphaFoldDB" id="A0A0C9WVK5"/>
<organism evidence="2 3">
    <name type="scientific">Laccaria amethystina LaAM-08-1</name>
    <dbReference type="NCBI Taxonomy" id="1095629"/>
    <lineage>
        <taxon>Eukaryota</taxon>
        <taxon>Fungi</taxon>
        <taxon>Dikarya</taxon>
        <taxon>Basidiomycota</taxon>
        <taxon>Agaricomycotina</taxon>
        <taxon>Agaricomycetes</taxon>
        <taxon>Agaricomycetidae</taxon>
        <taxon>Agaricales</taxon>
        <taxon>Agaricineae</taxon>
        <taxon>Hydnangiaceae</taxon>
        <taxon>Laccaria</taxon>
    </lineage>
</organism>
<gene>
    <name evidence="2" type="ORF">K443DRAFT_31325</name>
</gene>
<keyword evidence="1" id="KW-1133">Transmembrane helix</keyword>
<evidence type="ECO:0000313" key="2">
    <source>
        <dbReference type="EMBL" id="KIJ92798.1"/>
    </source>
</evidence>
<keyword evidence="1" id="KW-0472">Membrane</keyword>
<dbReference type="EMBL" id="KN838884">
    <property type="protein sequence ID" value="KIJ92798.1"/>
    <property type="molecule type" value="Genomic_DNA"/>
</dbReference>
<keyword evidence="3" id="KW-1185">Reference proteome</keyword>
<feature type="non-terminal residue" evidence="2">
    <location>
        <position position="1"/>
    </location>
</feature>
<protein>
    <submittedName>
        <fullName evidence="2">Uncharacterized protein</fullName>
    </submittedName>
</protein>
<keyword evidence="1" id="KW-0812">Transmembrane</keyword>
<reference evidence="3" key="2">
    <citation type="submission" date="2015-01" db="EMBL/GenBank/DDBJ databases">
        <title>Evolutionary Origins and Diversification of the Mycorrhizal Mutualists.</title>
        <authorList>
            <consortium name="DOE Joint Genome Institute"/>
            <consortium name="Mycorrhizal Genomics Consortium"/>
            <person name="Kohler A."/>
            <person name="Kuo A."/>
            <person name="Nagy L.G."/>
            <person name="Floudas D."/>
            <person name="Copeland A."/>
            <person name="Barry K.W."/>
            <person name="Cichocki N."/>
            <person name="Veneault-Fourrey C."/>
            <person name="LaButti K."/>
            <person name="Lindquist E.A."/>
            <person name="Lipzen A."/>
            <person name="Lundell T."/>
            <person name="Morin E."/>
            <person name="Murat C."/>
            <person name="Riley R."/>
            <person name="Ohm R."/>
            <person name="Sun H."/>
            <person name="Tunlid A."/>
            <person name="Henrissat B."/>
            <person name="Grigoriev I.V."/>
            <person name="Hibbett D.S."/>
            <person name="Martin F."/>
        </authorList>
    </citation>
    <scope>NUCLEOTIDE SEQUENCE [LARGE SCALE GENOMIC DNA]</scope>
    <source>
        <strain evidence="3">LaAM-08-1</strain>
    </source>
</reference>
<evidence type="ECO:0000313" key="3">
    <source>
        <dbReference type="Proteomes" id="UP000054477"/>
    </source>
</evidence>
<feature type="transmembrane region" description="Helical" evidence="1">
    <location>
        <begin position="42"/>
        <end position="64"/>
    </location>
</feature>
<dbReference type="HOGENOM" id="CLU_2855906_0_0_1"/>
<reference evidence="2 3" key="1">
    <citation type="submission" date="2014-04" db="EMBL/GenBank/DDBJ databases">
        <authorList>
            <consortium name="DOE Joint Genome Institute"/>
            <person name="Kuo A."/>
            <person name="Kohler A."/>
            <person name="Nagy L.G."/>
            <person name="Floudas D."/>
            <person name="Copeland A."/>
            <person name="Barry K.W."/>
            <person name="Cichocki N."/>
            <person name="Veneault-Fourrey C."/>
            <person name="LaButti K."/>
            <person name="Lindquist E.A."/>
            <person name="Lipzen A."/>
            <person name="Lundell T."/>
            <person name="Morin E."/>
            <person name="Murat C."/>
            <person name="Sun H."/>
            <person name="Tunlid A."/>
            <person name="Henrissat B."/>
            <person name="Grigoriev I.V."/>
            <person name="Hibbett D.S."/>
            <person name="Martin F."/>
            <person name="Nordberg H.P."/>
            <person name="Cantor M.N."/>
            <person name="Hua S.X."/>
        </authorList>
    </citation>
    <scope>NUCLEOTIDE SEQUENCE [LARGE SCALE GENOMIC DNA]</scope>
    <source>
        <strain evidence="2 3">LaAM-08-1</strain>
    </source>
</reference>
<evidence type="ECO:0000256" key="1">
    <source>
        <dbReference type="SAM" id="Phobius"/>
    </source>
</evidence>